<dbReference type="PANTHER" id="PTHR35869">
    <property type="entry name" value="OUTER-MEMBRANE LIPOPROTEIN CARRIER PROTEIN"/>
    <property type="match status" value="1"/>
</dbReference>
<sequence>MYKLVIGLLLISVSAVYAQNEEFAAMQNIETFKKGISDMAKSTTSIKASFKQEKYLSILSEAVASSGEMYFKKPGRLKWAYTSPYNYAIVLNGEEIKINDEGKVNSFAINNSKVFKQINDLIIKSVQGDVLQEDEFDIVFKESKSLYLAQLTPINNNIKDYITHIDVYFEKNDFSVKKIKLFESEDDYTLITFQKKQFNVSISDNEFSF</sequence>
<organism evidence="3 4">
    <name type="scientific">Fulvivirga sediminis</name>
    <dbReference type="NCBI Taxonomy" id="2803949"/>
    <lineage>
        <taxon>Bacteria</taxon>
        <taxon>Pseudomonadati</taxon>
        <taxon>Bacteroidota</taxon>
        <taxon>Cytophagia</taxon>
        <taxon>Cytophagales</taxon>
        <taxon>Fulvivirgaceae</taxon>
        <taxon>Fulvivirga</taxon>
    </lineage>
</organism>
<reference evidence="3" key="1">
    <citation type="submission" date="2021-01" db="EMBL/GenBank/DDBJ databases">
        <title>Fulvivirga kasyanovii gen. nov., sp nov., a novel member of the phylum Bacteroidetes isolated from seawater in a mussel farm.</title>
        <authorList>
            <person name="Zhao L.-H."/>
            <person name="Wang Z.-J."/>
        </authorList>
    </citation>
    <scope>NUCLEOTIDE SEQUENCE</scope>
    <source>
        <strain evidence="3">2943</strain>
    </source>
</reference>
<dbReference type="PANTHER" id="PTHR35869:SF1">
    <property type="entry name" value="OUTER-MEMBRANE LIPOPROTEIN CARRIER PROTEIN"/>
    <property type="match status" value="1"/>
</dbReference>
<keyword evidence="4" id="KW-1185">Reference proteome</keyword>
<dbReference type="RefSeq" id="WP_202244630.1">
    <property type="nucleotide sequence ID" value="NZ_JAESIY010000006.1"/>
</dbReference>
<protein>
    <submittedName>
        <fullName evidence="3">Outer membrane lipoprotein carrier protein LolA</fullName>
    </submittedName>
</protein>
<keyword evidence="3" id="KW-0449">Lipoprotein</keyword>
<dbReference type="SUPFAM" id="SSF89392">
    <property type="entry name" value="Prokaryotic lipoproteins and lipoprotein localization factors"/>
    <property type="match status" value="1"/>
</dbReference>
<evidence type="ECO:0000313" key="4">
    <source>
        <dbReference type="Proteomes" id="UP000659388"/>
    </source>
</evidence>
<accession>A0A937FA57</accession>
<dbReference type="InterPro" id="IPR004564">
    <property type="entry name" value="OM_lipoprot_carrier_LolA-like"/>
</dbReference>
<dbReference type="InterPro" id="IPR029046">
    <property type="entry name" value="LolA/LolB/LppX"/>
</dbReference>
<feature type="chain" id="PRO_5037183154" evidence="2">
    <location>
        <begin position="19"/>
        <end position="209"/>
    </location>
</feature>
<name>A0A937FA57_9BACT</name>
<evidence type="ECO:0000256" key="2">
    <source>
        <dbReference type="SAM" id="SignalP"/>
    </source>
</evidence>
<keyword evidence="1 2" id="KW-0732">Signal</keyword>
<dbReference type="Gene3D" id="2.50.20.10">
    <property type="entry name" value="Lipoprotein localisation LolA/LolB/LppX"/>
    <property type="match status" value="1"/>
</dbReference>
<dbReference type="CDD" id="cd16325">
    <property type="entry name" value="LolA"/>
    <property type="match status" value="1"/>
</dbReference>
<evidence type="ECO:0000313" key="3">
    <source>
        <dbReference type="EMBL" id="MBL3656833.1"/>
    </source>
</evidence>
<gene>
    <name evidence="3" type="ORF">JL102_11870</name>
</gene>
<feature type="signal peptide" evidence="2">
    <location>
        <begin position="1"/>
        <end position="18"/>
    </location>
</feature>
<dbReference type="AlphaFoldDB" id="A0A937FA57"/>
<dbReference type="EMBL" id="JAESIY010000006">
    <property type="protein sequence ID" value="MBL3656833.1"/>
    <property type="molecule type" value="Genomic_DNA"/>
</dbReference>
<evidence type="ECO:0000256" key="1">
    <source>
        <dbReference type="ARBA" id="ARBA00022729"/>
    </source>
</evidence>
<dbReference type="Proteomes" id="UP000659388">
    <property type="component" value="Unassembled WGS sequence"/>
</dbReference>
<proteinExistence type="predicted"/>
<comment type="caution">
    <text evidence="3">The sequence shown here is derived from an EMBL/GenBank/DDBJ whole genome shotgun (WGS) entry which is preliminary data.</text>
</comment>
<dbReference type="Pfam" id="PF03548">
    <property type="entry name" value="LolA"/>
    <property type="match status" value="1"/>
</dbReference>